<name>A0A6G7VG70_9GAMM</name>
<dbReference type="KEGG" id="cjap:GWK36_02735"/>
<sequence length="454" mass="50037">MPAIHAKIKERLWGADPAQLAPTLRWALYLGRLVYALARDLSDSQLGLYAMSLVYTTLLSLVPLLAVSFSVLKGFGVHSQLEPLLANALAPLGESGAEITRQLVGFVDRMQVGVLGALGLGMLFYTVLSLIQKIEQAFNYVWRVDQERALAQRVIEYLSVLTIGPVLFFSAIGVSASLGGNPLIRSFMDSEAIDWMLRATGILAPYLMISATFAFVYRFVPNTEVRLQSALLGGVVAGLLWETIGGLFGQFMAGSTQYTAIYSSLAILILFMLWVYIGWLILLFGSSLAFYHQHPELLETPEREPSLSPREREWLALRLAAWIARAYLDGAPPPHCEALARLIRQSAQAIRPTMDLLEQGGYVVRTAASPAGYVLRRPPEAISILEIVEQARRCGEGQWGNRRLDPPISDLMACIDTALASCLEGMTLRMLAERLAENRSGQIADQDDSQHDRA</sequence>
<keyword evidence="5 6" id="KW-0472">Membrane</keyword>
<evidence type="ECO:0000256" key="5">
    <source>
        <dbReference type="ARBA" id="ARBA00023136"/>
    </source>
</evidence>
<dbReference type="InterPro" id="IPR036390">
    <property type="entry name" value="WH_DNA-bd_sf"/>
</dbReference>
<reference evidence="8" key="1">
    <citation type="submission" date="2020-01" db="EMBL/GenBank/DDBJ databases">
        <title>Caldichromatium gen. nov., sp. nov., a thermophilic purple sulfur bacterium member of the family Chromatiaceae isolated from Nakabusa hot spring, Japan.</title>
        <authorList>
            <person name="Saini M.K."/>
            <person name="Hanada S."/>
            <person name="Tank M."/>
        </authorList>
    </citation>
    <scope>NUCLEOTIDE SEQUENCE [LARGE SCALE GENOMIC DNA]</scope>
    <source>
        <strain evidence="8">No.7</strain>
    </source>
</reference>
<evidence type="ECO:0000256" key="3">
    <source>
        <dbReference type="ARBA" id="ARBA00022692"/>
    </source>
</evidence>
<dbReference type="NCBIfam" id="TIGR00765">
    <property type="entry name" value="yihY_not_rbn"/>
    <property type="match status" value="1"/>
</dbReference>
<dbReference type="AlphaFoldDB" id="A0A6G7VG70"/>
<dbReference type="GO" id="GO:0005886">
    <property type="term" value="C:plasma membrane"/>
    <property type="evidence" value="ECO:0007669"/>
    <property type="project" value="UniProtKB-SubCell"/>
</dbReference>
<dbReference type="Gene3D" id="1.10.10.10">
    <property type="entry name" value="Winged helix-like DNA-binding domain superfamily/Winged helix DNA-binding domain"/>
    <property type="match status" value="1"/>
</dbReference>
<dbReference type="Pfam" id="PF03631">
    <property type="entry name" value="Virul_fac_BrkB"/>
    <property type="match status" value="1"/>
</dbReference>
<dbReference type="PANTHER" id="PTHR30213">
    <property type="entry name" value="INNER MEMBRANE PROTEIN YHJD"/>
    <property type="match status" value="1"/>
</dbReference>
<feature type="transmembrane region" description="Helical" evidence="6">
    <location>
        <begin position="195"/>
        <end position="217"/>
    </location>
</feature>
<keyword evidence="3 6" id="KW-0812">Transmembrane</keyword>
<keyword evidence="8" id="KW-1185">Reference proteome</keyword>
<feature type="transmembrane region" description="Helical" evidence="6">
    <location>
        <begin position="229"/>
        <end position="248"/>
    </location>
</feature>
<organism evidence="7 8">
    <name type="scientific">Caldichromatium japonicum</name>
    <dbReference type="NCBI Taxonomy" id="2699430"/>
    <lineage>
        <taxon>Bacteria</taxon>
        <taxon>Pseudomonadati</taxon>
        <taxon>Pseudomonadota</taxon>
        <taxon>Gammaproteobacteria</taxon>
        <taxon>Chromatiales</taxon>
        <taxon>Chromatiaceae</taxon>
        <taxon>Caldichromatium</taxon>
    </lineage>
</organism>
<dbReference type="Proteomes" id="UP000502699">
    <property type="component" value="Chromosome"/>
</dbReference>
<evidence type="ECO:0000256" key="1">
    <source>
        <dbReference type="ARBA" id="ARBA00004651"/>
    </source>
</evidence>
<evidence type="ECO:0000313" key="7">
    <source>
        <dbReference type="EMBL" id="QIK39073.1"/>
    </source>
</evidence>
<dbReference type="SUPFAM" id="SSF46785">
    <property type="entry name" value="Winged helix' DNA-binding domain"/>
    <property type="match status" value="1"/>
</dbReference>
<gene>
    <name evidence="7" type="ORF">GWK36_02735</name>
</gene>
<keyword evidence="2" id="KW-1003">Cell membrane</keyword>
<evidence type="ECO:0000256" key="2">
    <source>
        <dbReference type="ARBA" id="ARBA00022475"/>
    </source>
</evidence>
<protein>
    <submittedName>
        <fullName evidence="7">YihY family inner membrane protein</fullName>
    </submittedName>
</protein>
<evidence type="ECO:0000313" key="8">
    <source>
        <dbReference type="Proteomes" id="UP000502699"/>
    </source>
</evidence>
<dbReference type="PANTHER" id="PTHR30213:SF0">
    <property type="entry name" value="UPF0761 MEMBRANE PROTEIN YIHY"/>
    <property type="match status" value="1"/>
</dbReference>
<dbReference type="InterPro" id="IPR017039">
    <property type="entry name" value="Virul_fac_BrkB"/>
</dbReference>
<dbReference type="EMBL" id="CP048029">
    <property type="protein sequence ID" value="QIK39073.1"/>
    <property type="molecule type" value="Genomic_DNA"/>
</dbReference>
<accession>A0A6G7VG70</accession>
<feature type="transmembrane region" description="Helical" evidence="6">
    <location>
        <begin position="46"/>
        <end position="72"/>
    </location>
</feature>
<feature type="transmembrane region" description="Helical" evidence="6">
    <location>
        <begin position="260"/>
        <end position="284"/>
    </location>
</feature>
<evidence type="ECO:0000256" key="6">
    <source>
        <dbReference type="SAM" id="Phobius"/>
    </source>
</evidence>
<feature type="transmembrane region" description="Helical" evidence="6">
    <location>
        <begin position="154"/>
        <end position="175"/>
    </location>
</feature>
<feature type="transmembrane region" description="Helical" evidence="6">
    <location>
        <begin position="112"/>
        <end position="134"/>
    </location>
</feature>
<evidence type="ECO:0000256" key="4">
    <source>
        <dbReference type="ARBA" id="ARBA00022989"/>
    </source>
</evidence>
<dbReference type="InterPro" id="IPR036388">
    <property type="entry name" value="WH-like_DNA-bd_sf"/>
</dbReference>
<comment type="subcellular location">
    <subcellularLocation>
        <location evidence="1">Cell membrane</location>
        <topology evidence="1">Multi-pass membrane protein</topology>
    </subcellularLocation>
</comment>
<keyword evidence="4 6" id="KW-1133">Transmembrane helix</keyword>
<proteinExistence type="predicted"/>